<gene>
    <name evidence="2" type="primary">cyoA_1</name>
    <name evidence="2" type="ORF">NCTC9073_02961</name>
</gene>
<keyword evidence="1" id="KW-0732">Signal</keyword>
<sequence length="73" mass="8307">MRLRKYNKSLGWLSLFAGTVLLSGCNSALLDPKGQIGLEQRSLILDGIWPDVDCRYSRNLDGCWFRLEVSCEQ</sequence>
<feature type="chain" id="PRO_5016105935" evidence="1">
    <location>
        <begin position="29"/>
        <end position="73"/>
    </location>
</feature>
<keyword evidence="2" id="KW-0560">Oxidoreductase</keyword>
<dbReference type="Proteomes" id="UP000250780">
    <property type="component" value="Unassembled WGS sequence"/>
</dbReference>
<reference evidence="2 3" key="1">
    <citation type="submission" date="2018-06" db="EMBL/GenBank/DDBJ databases">
        <authorList>
            <consortium name="Pathogen Informatics"/>
            <person name="Doyle S."/>
        </authorList>
    </citation>
    <scope>NUCLEOTIDE SEQUENCE [LARGE SCALE GENOMIC DNA]</scope>
    <source>
        <strain evidence="2 3">NCTC9073</strain>
    </source>
</reference>
<dbReference type="EC" id="1.10.3.-" evidence="2"/>
<proteinExistence type="predicted"/>
<dbReference type="GO" id="GO:0016491">
    <property type="term" value="F:oxidoreductase activity"/>
    <property type="evidence" value="ECO:0007669"/>
    <property type="project" value="UniProtKB-KW"/>
</dbReference>
<evidence type="ECO:0000313" key="3">
    <source>
        <dbReference type="Proteomes" id="UP000250780"/>
    </source>
</evidence>
<evidence type="ECO:0000313" key="2">
    <source>
        <dbReference type="EMBL" id="SPX11618.1"/>
    </source>
</evidence>
<name>A0A2X1PY54_ECOLX</name>
<dbReference type="AlphaFoldDB" id="A0A2X1PY54"/>
<dbReference type="PROSITE" id="PS51257">
    <property type="entry name" value="PROKAR_LIPOPROTEIN"/>
    <property type="match status" value="1"/>
</dbReference>
<protein>
    <submittedName>
        <fullName evidence="2">Cytochrome o ubiquinol oxidase subunit II</fullName>
        <ecNumber evidence="2">1.10.3.-</ecNumber>
    </submittedName>
</protein>
<accession>A0A2X1PY54</accession>
<dbReference type="EMBL" id="UASD01000008">
    <property type="protein sequence ID" value="SPX11618.1"/>
    <property type="molecule type" value="Genomic_DNA"/>
</dbReference>
<evidence type="ECO:0000256" key="1">
    <source>
        <dbReference type="SAM" id="SignalP"/>
    </source>
</evidence>
<organism evidence="2 3">
    <name type="scientific">Escherichia coli</name>
    <dbReference type="NCBI Taxonomy" id="562"/>
    <lineage>
        <taxon>Bacteria</taxon>
        <taxon>Pseudomonadati</taxon>
        <taxon>Pseudomonadota</taxon>
        <taxon>Gammaproteobacteria</taxon>
        <taxon>Enterobacterales</taxon>
        <taxon>Enterobacteriaceae</taxon>
        <taxon>Escherichia</taxon>
    </lineage>
</organism>
<feature type="signal peptide" evidence="1">
    <location>
        <begin position="1"/>
        <end position="28"/>
    </location>
</feature>